<sequence>MTATTPTSAPVAARAGSRASARRHDPAVRGPRQRTLLPHLFLAILVIYFLVPLWWLFVASTKDAQGLFGGAHGALWFDSRFTLGSNLKQLVTYNDGIYLRWIGNSLLYALVGGVGATALAVLAGYGFAKYRFAGRRVMLALLLGSVMVPLTALVIPTFVLFSNLNLTDSIWAVILPSLLNPFGVYLMQVYATDAVPDELLDAARVDGAGEVKTFLRVAFPLLRPAVVTVLLLSVVGTWNNYFLPLAMIANTRLFPITVGLGLWVGQASGNNGGGTSLWNLIIIGSLVSVIPLIIAFLSLQKYWQGGLSIGALK</sequence>
<feature type="transmembrane region" description="Helical" evidence="7">
    <location>
        <begin position="36"/>
        <end position="57"/>
    </location>
</feature>
<keyword evidence="10" id="KW-0762">Sugar transport</keyword>
<feature type="transmembrane region" description="Helical" evidence="7">
    <location>
        <begin position="277"/>
        <end position="299"/>
    </location>
</feature>
<dbReference type="GO" id="GO:0055085">
    <property type="term" value="P:transmembrane transport"/>
    <property type="evidence" value="ECO:0007669"/>
    <property type="project" value="InterPro"/>
</dbReference>
<evidence type="ECO:0000256" key="6">
    <source>
        <dbReference type="ARBA" id="ARBA00023136"/>
    </source>
</evidence>
<feature type="compositionally biased region" description="Low complexity" evidence="8">
    <location>
        <begin position="1"/>
        <end position="19"/>
    </location>
</feature>
<evidence type="ECO:0000256" key="3">
    <source>
        <dbReference type="ARBA" id="ARBA00022475"/>
    </source>
</evidence>
<name>A0A1H9EWY0_9ACTN</name>
<keyword evidence="6 7" id="KW-0472">Membrane</keyword>
<dbReference type="SUPFAM" id="SSF161098">
    <property type="entry name" value="MetI-like"/>
    <property type="match status" value="1"/>
</dbReference>
<dbReference type="EMBL" id="FOFA01000003">
    <property type="protein sequence ID" value="SEQ30276.1"/>
    <property type="molecule type" value="Genomic_DNA"/>
</dbReference>
<gene>
    <name evidence="10" type="ORF">SAMN05421756_10380</name>
</gene>
<feature type="transmembrane region" description="Helical" evidence="7">
    <location>
        <begin position="139"/>
        <end position="164"/>
    </location>
</feature>
<dbReference type="Gene3D" id="1.10.3720.10">
    <property type="entry name" value="MetI-like"/>
    <property type="match status" value="1"/>
</dbReference>
<feature type="domain" description="ABC transmembrane type-1" evidence="9">
    <location>
        <begin position="102"/>
        <end position="299"/>
    </location>
</feature>
<dbReference type="CDD" id="cd06261">
    <property type="entry name" value="TM_PBP2"/>
    <property type="match status" value="1"/>
</dbReference>
<dbReference type="GO" id="GO:0005886">
    <property type="term" value="C:plasma membrane"/>
    <property type="evidence" value="ECO:0007669"/>
    <property type="project" value="UniProtKB-SubCell"/>
</dbReference>
<comment type="similarity">
    <text evidence="7">Belongs to the binding-protein-dependent transport system permease family.</text>
</comment>
<evidence type="ECO:0000256" key="8">
    <source>
        <dbReference type="SAM" id="MobiDB-lite"/>
    </source>
</evidence>
<feature type="transmembrane region" description="Helical" evidence="7">
    <location>
        <begin position="106"/>
        <end position="127"/>
    </location>
</feature>
<dbReference type="InterPro" id="IPR000515">
    <property type="entry name" value="MetI-like"/>
</dbReference>
<dbReference type="PANTHER" id="PTHR43744:SF12">
    <property type="entry name" value="ABC TRANSPORTER PERMEASE PROTEIN MG189-RELATED"/>
    <property type="match status" value="1"/>
</dbReference>
<feature type="transmembrane region" description="Helical" evidence="7">
    <location>
        <begin position="241"/>
        <end position="265"/>
    </location>
</feature>
<proteinExistence type="inferred from homology"/>
<dbReference type="PANTHER" id="PTHR43744">
    <property type="entry name" value="ABC TRANSPORTER PERMEASE PROTEIN MG189-RELATED-RELATED"/>
    <property type="match status" value="1"/>
</dbReference>
<evidence type="ECO:0000256" key="2">
    <source>
        <dbReference type="ARBA" id="ARBA00022448"/>
    </source>
</evidence>
<keyword evidence="3" id="KW-1003">Cell membrane</keyword>
<dbReference type="InterPro" id="IPR035906">
    <property type="entry name" value="MetI-like_sf"/>
</dbReference>
<reference evidence="11" key="1">
    <citation type="submission" date="2016-10" db="EMBL/GenBank/DDBJ databases">
        <authorList>
            <person name="Varghese N."/>
            <person name="Submissions S."/>
        </authorList>
    </citation>
    <scope>NUCLEOTIDE SEQUENCE [LARGE SCALE GENOMIC DNA]</scope>
    <source>
        <strain evidence="11">CGMCC 4.6856</strain>
    </source>
</reference>
<feature type="region of interest" description="Disordered" evidence="8">
    <location>
        <begin position="1"/>
        <end position="27"/>
    </location>
</feature>
<dbReference type="Pfam" id="PF00528">
    <property type="entry name" value="BPD_transp_1"/>
    <property type="match status" value="1"/>
</dbReference>
<dbReference type="OrthoDB" id="61122at2"/>
<evidence type="ECO:0000256" key="1">
    <source>
        <dbReference type="ARBA" id="ARBA00004651"/>
    </source>
</evidence>
<dbReference type="Proteomes" id="UP000198504">
    <property type="component" value="Unassembled WGS sequence"/>
</dbReference>
<accession>A0A1H9EWY0</accession>
<evidence type="ECO:0000256" key="4">
    <source>
        <dbReference type="ARBA" id="ARBA00022692"/>
    </source>
</evidence>
<dbReference type="AlphaFoldDB" id="A0A1H9EWY0"/>
<dbReference type="STRING" id="1036181.SAMN05421756_10380"/>
<evidence type="ECO:0000259" key="9">
    <source>
        <dbReference type="PROSITE" id="PS50928"/>
    </source>
</evidence>
<organism evidence="10 11">
    <name type="scientific">Microlunatus flavus</name>
    <dbReference type="NCBI Taxonomy" id="1036181"/>
    <lineage>
        <taxon>Bacteria</taxon>
        <taxon>Bacillati</taxon>
        <taxon>Actinomycetota</taxon>
        <taxon>Actinomycetes</taxon>
        <taxon>Propionibacteriales</taxon>
        <taxon>Propionibacteriaceae</taxon>
        <taxon>Microlunatus</taxon>
    </lineage>
</organism>
<keyword evidence="5 7" id="KW-1133">Transmembrane helix</keyword>
<evidence type="ECO:0000256" key="7">
    <source>
        <dbReference type="RuleBase" id="RU363032"/>
    </source>
</evidence>
<feature type="transmembrane region" description="Helical" evidence="7">
    <location>
        <begin position="213"/>
        <end position="235"/>
    </location>
</feature>
<evidence type="ECO:0000313" key="11">
    <source>
        <dbReference type="Proteomes" id="UP000198504"/>
    </source>
</evidence>
<dbReference type="PROSITE" id="PS50928">
    <property type="entry name" value="ABC_TM1"/>
    <property type="match status" value="1"/>
</dbReference>
<dbReference type="RefSeq" id="WP_091178692.1">
    <property type="nucleotide sequence ID" value="NZ_FOFA01000003.1"/>
</dbReference>
<keyword evidence="11" id="KW-1185">Reference proteome</keyword>
<evidence type="ECO:0000256" key="5">
    <source>
        <dbReference type="ARBA" id="ARBA00022989"/>
    </source>
</evidence>
<evidence type="ECO:0000313" key="10">
    <source>
        <dbReference type="EMBL" id="SEQ30276.1"/>
    </source>
</evidence>
<keyword evidence="2 7" id="KW-0813">Transport</keyword>
<protein>
    <submittedName>
        <fullName evidence="10">Multiple sugar transport system permease protein</fullName>
    </submittedName>
</protein>
<keyword evidence="4 7" id="KW-0812">Transmembrane</keyword>
<comment type="subcellular location">
    <subcellularLocation>
        <location evidence="1 7">Cell membrane</location>
        <topology evidence="1 7">Multi-pass membrane protein</topology>
    </subcellularLocation>
</comment>